<dbReference type="OrthoDB" id="6022401at2759"/>
<feature type="compositionally biased region" description="Low complexity" evidence="1">
    <location>
        <begin position="386"/>
        <end position="399"/>
    </location>
</feature>
<dbReference type="EC" id="3.1.3.48" evidence="3"/>
<accession>A0A3M7QYW1</accession>
<dbReference type="InterPro" id="IPR050348">
    <property type="entry name" value="Protein-Tyr_Phosphatase"/>
</dbReference>
<dbReference type="EC" id="3.1.3.41" evidence="3"/>
<dbReference type="Proteomes" id="UP000276133">
    <property type="component" value="Unassembled WGS sequence"/>
</dbReference>
<dbReference type="PANTHER" id="PTHR19134">
    <property type="entry name" value="RECEPTOR-TYPE TYROSINE-PROTEIN PHOSPHATASE"/>
    <property type="match status" value="1"/>
</dbReference>
<dbReference type="GO" id="GO:0004722">
    <property type="term" value="F:protein serine/threonine phosphatase activity"/>
    <property type="evidence" value="ECO:0007669"/>
    <property type="project" value="UniProtKB-EC"/>
</dbReference>
<dbReference type="SMART" id="SM00194">
    <property type="entry name" value="PTPc"/>
    <property type="match status" value="1"/>
</dbReference>
<dbReference type="InterPro" id="IPR000242">
    <property type="entry name" value="PTP_cat"/>
</dbReference>
<dbReference type="AlphaFoldDB" id="A0A3M7QYW1"/>
<feature type="domain" description="Tyrosine-protein phosphatase" evidence="2">
    <location>
        <begin position="1"/>
        <end position="196"/>
    </location>
</feature>
<dbReference type="Gene3D" id="3.90.190.10">
    <property type="entry name" value="Protein tyrosine phosphatase superfamily"/>
    <property type="match status" value="1"/>
</dbReference>
<sequence length="460" mass="51341">MENTKTSFWQMVWDNNSSQIVVLNSEETEECMPYWLQVGEPMKCDSFSVILREENFDMDFAVRDFLLQSIDEDYEFTCRMITASYWPDSCTPIKSAFDLINKVKQFRLQMINSNISNTIASNYANFNTNQSPLIVHDLVGGHRAAVFCALFTFQDSIYLENSCNVYEIAKMYHLKRPNIWSHKSNIQTLYEAVESLFDEINSSNQHQFKTYLNMNIENHFNFMYSQSMSVANLASKAPPLVQSNTSTLPNLSSKIDDHQSEDAAGSKLHAVYKSESHDHVIKSPTKIAAKKPTKIEQNATKSILNDLPKILPFLNENKSSGSHFGTKKARKFMNTMMMKSTTFRKALFPLIMGNQKSESAKNDVVEVEAAHTDIKIKVEEVKKPEAPTSSEGTSSSAAGFSSSTLALSTTAITANESISSTSKAANPVSQNSSTCNLAKPNAAASKNTSVEKLNVSESCK</sequence>
<dbReference type="InterPro" id="IPR029021">
    <property type="entry name" value="Prot-tyrosine_phosphatase-like"/>
</dbReference>
<dbReference type="GO" id="GO:0004725">
    <property type="term" value="F:protein tyrosine phosphatase activity"/>
    <property type="evidence" value="ECO:0007669"/>
    <property type="project" value="UniProtKB-EC"/>
</dbReference>
<dbReference type="EMBL" id="REGN01004777">
    <property type="protein sequence ID" value="RNA16188.1"/>
    <property type="molecule type" value="Genomic_DNA"/>
</dbReference>
<keyword evidence="3" id="KW-0378">Hydrolase</keyword>
<dbReference type="STRING" id="10195.A0A3M7QYW1"/>
<dbReference type="PROSITE" id="PS50055">
    <property type="entry name" value="TYR_PHOSPHATASE_PTP"/>
    <property type="match status" value="1"/>
</dbReference>
<reference evidence="3 4" key="1">
    <citation type="journal article" date="2018" name="Sci. Rep.">
        <title>Genomic signatures of local adaptation to the degree of environmental predictability in rotifers.</title>
        <authorList>
            <person name="Franch-Gras L."/>
            <person name="Hahn C."/>
            <person name="Garcia-Roger E.M."/>
            <person name="Carmona M.J."/>
            <person name="Serra M."/>
            <person name="Gomez A."/>
        </authorList>
    </citation>
    <scope>NUCLEOTIDE SEQUENCE [LARGE SCALE GENOMIC DNA]</scope>
    <source>
        <strain evidence="3">HYR1</strain>
    </source>
</reference>
<gene>
    <name evidence="3" type="ORF">BpHYR1_016339</name>
</gene>
<keyword evidence="4" id="KW-1185">Reference proteome</keyword>
<evidence type="ECO:0000313" key="3">
    <source>
        <dbReference type="EMBL" id="RNA16188.1"/>
    </source>
</evidence>
<feature type="region of interest" description="Disordered" evidence="1">
    <location>
        <begin position="416"/>
        <end position="460"/>
    </location>
</feature>
<proteinExistence type="predicted"/>
<dbReference type="Pfam" id="PF00102">
    <property type="entry name" value="Y_phosphatase"/>
    <property type="match status" value="1"/>
</dbReference>
<organism evidence="3 4">
    <name type="scientific">Brachionus plicatilis</name>
    <name type="common">Marine rotifer</name>
    <name type="synonym">Brachionus muelleri</name>
    <dbReference type="NCBI Taxonomy" id="10195"/>
    <lineage>
        <taxon>Eukaryota</taxon>
        <taxon>Metazoa</taxon>
        <taxon>Spiralia</taxon>
        <taxon>Gnathifera</taxon>
        <taxon>Rotifera</taxon>
        <taxon>Eurotatoria</taxon>
        <taxon>Monogononta</taxon>
        <taxon>Pseudotrocha</taxon>
        <taxon>Ploima</taxon>
        <taxon>Brachionidae</taxon>
        <taxon>Brachionus</taxon>
    </lineage>
</organism>
<feature type="compositionally biased region" description="Polar residues" evidence="1">
    <location>
        <begin position="444"/>
        <end position="460"/>
    </location>
</feature>
<dbReference type="InterPro" id="IPR003595">
    <property type="entry name" value="Tyr_Pase_cat"/>
</dbReference>
<feature type="compositionally biased region" description="Polar residues" evidence="1">
    <location>
        <begin position="416"/>
        <end position="436"/>
    </location>
</feature>
<evidence type="ECO:0000256" key="1">
    <source>
        <dbReference type="SAM" id="MobiDB-lite"/>
    </source>
</evidence>
<comment type="caution">
    <text evidence="3">The sequence shown here is derived from an EMBL/GenBank/DDBJ whole genome shotgun (WGS) entry which is preliminary data.</text>
</comment>
<dbReference type="EC" id="3.1.3.16" evidence="3"/>
<feature type="region of interest" description="Disordered" evidence="1">
    <location>
        <begin position="378"/>
        <end position="399"/>
    </location>
</feature>
<dbReference type="SMART" id="SM00404">
    <property type="entry name" value="PTPc_motif"/>
    <property type="match status" value="1"/>
</dbReference>
<evidence type="ECO:0000259" key="2">
    <source>
        <dbReference type="PROSITE" id="PS50055"/>
    </source>
</evidence>
<dbReference type="PANTHER" id="PTHR19134:SF449">
    <property type="entry name" value="TYROSINE-PROTEIN PHOSPHATASE 1"/>
    <property type="match status" value="1"/>
</dbReference>
<name>A0A3M7QYW1_BRAPC</name>
<dbReference type="SUPFAM" id="SSF52799">
    <property type="entry name" value="(Phosphotyrosine protein) phosphatases II"/>
    <property type="match status" value="1"/>
</dbReference>
<protein>
    <submittedName>
        <fullName evidence="3">Tyrosine-phosphatase 99A-like</fullName>
        <ecNumber evidence="3">3.1.3.16</ecNumber>
        <ecNumber evidence="3">3.1.3.41</ecNumber>
        <ecNumber evidence="3">3.1.3.48</ecNumber>
    </submittedName>
</protein>
<evidence type="ECO:0000313" key="4">
    <source>
        <dbReference type="Proteomes" id="UP000276133"/>
    </source>
</evidence>